<comment type="caution">
    <text evidence="1">The sequence shown here is derived from an EMBL/GenBank/DDBJ whole genome shotgun (WGS) entry which is preliminary data.</text>
</comment>
<dbReference type="AlphaFoldDB" id="A0A0G0VCP7"/>
<protein>
    <submittedName>
        <fullName evidence="1">Uncharacterized protein</fullName>
    </submittedName>
</protein>
<name>A0A0G0VCP7_9BACT</name>
<organism evidence="1 2">
    <name type="scientific">Candidatus Uhrbacteria bacterium GW2011_GWF2_41_16</name>
    <dbReference type="NCBI Taxonomy" id="1618997"/>
    <lineage>
        <taxon>Bacteria</taxon>
        <taxon>Candidatus Uhriibacteriota</taxon>
    </lineage>
</organism>
<gene>
    <name evidence="1" type="ORF">UU48_C0015G0012</name>
</gene>
<evidence type="ECO:0000313" key="1">
    <source>
        <dbReference type="EMBL" id="KKR97436.1"/>
    </source>
</evidence>
<evidence type="ECO:0000313" key="2">
    <source>
        <dbReference type="Proteomes" id="UP000034746"/>
    </source>
</evidence>
<dbReference type="Proteomes" id="UP000034746">
    <property type="component" value="Unassembled WGS sequence"/>
</dbReference>
<reference evidence="1 2" key="1">
    <citation type="journal article" date="2015" name="Nature">
        <title>rRNA introns, odd ribosomes, and small enigmatic genomes across a large radiation of phyla.</title>
        <authorList>
            <person name="Brown C.T."/>
            <person name="Hug L.A."/>
            <person name="Thomas B.C."/>
            <person name="Sharon I."/>
            <person name="Castelle C.J."/>
            <person name="Singh A."/>
            <person name="Wilkins M.J."/>
            <person name="Williams K.H."/>
            <person name="Banfield J.F."/>
        </authorList>
    </citation>
    <scope>NUCLEOTIDE SEQUENCE [LARGE SCALE GENOMIC DNA]</scope>
</reference>
<sequence>MTFFLVGLAFFLLRGPLHMASFEKEPNDNFIHSRSYVINEISSGWYGMLSHKQDVDIFSFRFHEPTVHISLALPITDTTDIRGVSAVVVGPGLPPPSQTLPFSLPEGDGVMTFDVLKKPISFFHPFSFRSWTHKTELTFEPPKDDFYFVVIYDRFGETGQYAVLIDGKEPGSFQKFFSLVIGGIHVFLQSFFVY</sequence>
<accession>A0A0G0VCP7</accession>
<proteinExistence type="predicted"/>
<dbReference type="EMBL" id="LCAU01000015">
    <property type="protein sequence ID" value="KKR97436.1"/>
    <property type="molecule type" value="Genomic_DNA"/>
</dbReference>